<evidence type="ECO:0000313" key="3">
    <source>
        <dbReference type="EMBL" id="WFG40406.1"/>
    </source>
</evidence>
<organism evidence="3 4">
    <name type="scientific">Candidatus Lucifugimonas marina</name>
    <dbReference type="NCBI Taxonomy" id="3038979"/>
    <lineage>
        <taxon>Bacteria</taxon>
        <taxon>Bacillati</taxon>
        <taxon>Chloroflexota</taxon>
        <taxon>Dehalococcoidia</taxon>
        <taxon>SAR202 cluster</taxon>
        <taxon>Candidatus Lucifugimonadales</taxon>
        <taxon>Candidatus Lucifugimonadaceae</taxon>
        <taxon>Candidatus Lucifugimonas</taxon>
    </lineage>
</organism>
<name>A0AAJ5ZI63_9CHLR</name>
<protein>
    <submittedName>
        <fullName evidence="3">Uncharacterized protein</fullName>
    </submittedName>
</protein>
<keyword evidence="1" id="KW-0812">Transmembrane</keyword>
<evidence type="ECO:0000313" key="2">
    <source>
        <dbReference type="EMBL" id="MDG0868050.1"/>
    </source>
</evidence>
<dbReference type="RefSeq" id="WP_342827015.1">
    <property type="nucleotide sequence ID" value="NZ_CP046146.1"/>
</dbReference>
<dbReference type="AlphaFoldDB" id="A0AAJ5ZI63"/>
<dbReference type="Proteomes" id="UP001321249">
    <property type="component" value="Unassembled WGS sequence"/>
</dbReference>
<evidence type="ECO:0000256" key="1">
    <source>
        <dbReference type="SAM" id="Phobius"/>
    </source>
</evidence>
<dbReference type="EMBL" id="CP046147">
    <property type="protein sequence ID" value="WFG40406.1"/>
    <property type="molecule type" value="Genomic_DNA"/>
</dbReference>
<gene>
    <name evidence="2" type="ORF">GKO46_13360</name>
    <name evidence="3" type="ORF">GKO48_12590</name>
</gene>
<reference evidence="4 5" key="1">
    <citation type="submission" date="2019-11" db="EMBL/GenBank/DDBJ databases">
        <authorList>
            <person name="Cho J.-C."/>
        </authorList>
    </citation>
    <scope>NUCLEOTIDE SEQUENCE [LARGE SCALE GENOMIC DNA]</scope>
    <source>
        <strain evidence="3 4">JH1073</strain>
        <strain evidence="2 5">JH702</strain>
    </source>
</reference>
<evidence type="ECO:0000313" key="4">
    <source>
        <dbReference type="Proteomes" id="UP001219901"/>
    </source>
</evidence>
<keyword evidence="4" id="KW-1185">Reference proteome</keyword>
<proteinExistence type="predicted"/>
<sequence>MTQDITTSHDHETVDSNVESKPRFGRAFLTVISTLMFGMLIGAIFMATSYEKGDGLSVYERQAIEVVAMQNEITDGWNTMVDEFNVATVASEDDHVVLYSTSQQTARVLISDSQAVINQWMAIDVPEEHAVSHSIGLDALRTTQDGLILFDEFFQNAIDTLVADQIRSEEASNKLVHAQELWLQAAEAAANEG</sequence>
<keyword evidence="1" id="KW-1133">Transmembrane helix</keyword>
<reference evidence="3" key="2">
    <citation type="journal article" date="2023" name="Nat. Commun.">
        <title>Cultivation of marine bacteria of the SAR202 clade.</title>
        <authorList>
            <person name="Lim Y."/>
            <person name="Seo J.H."/>
            <person name="Giovannoni S.J."/>
            <person name="Kang I."/>
            <person name="Cho J.C."/>
        </authorList>
    </citation>
    <scope>NUCLEOTIDE SEQUENCE</scope>
    <source>
        <strain evidence="3">JH1073</strain>
    </source>
</reference>
<keyword evidence="1" id="KW-0472">Membrane</keyword>
<dbReference type="EMBL" id="WMBE01000006">
    <property type="protein sequence ID" value="MDG0868050.1"/>
    <property type="molecule type" value="Genomic_DNA"/>
</dbReference>
<accession>A0AAJ5ZI63</accession>
<feature type="transmembrane region" description="Helical" evidence="1">
    <location>
        <begin position="27"/>
        <end position="47"/>
    </location>
</feature>
<dbReference type="Proteomes" id="UP001219901">
    <property type="component" value="Chromosome"/>
</dbReference>
<evidence type="ECO:0000313" key="5">
    <source>
        <dbReference type="Proteomes" id="UP001321249"/>
    </source>
</evidence>
<reference evidence="4" key="3">
    <citation type="submission" date="2023-06" db="EMBL/GenBank/DDBJ databases">
        <title>Pangenomics reveal diversification of enzyme families and niche specialization in globally abundant SAR202 bacteria.</title>
        <authorList>
            <person name="Saw J.H.W."/>
        </authorList>
    </citation>
    <scope>NUCLEOTIDE SEQUENCE [LARGE SCALE GENOMIC DNA]</scope>
    <source>
        <strain evidence="4">JH1073</strain>
    </source>
</reference>